<dbReference type="PANTHER" id="PTHR30244:SF39">
    <property type="entry name" value="BLR3650 PROTEIN"/>
    <property type="match status" value="1"/>
</dbReference>
<dbReference type="Gene3D" id="3.90.1150.10">
    <property type="entry name" value="Aspartate Aminotransferase, domain 1"/>
    <property type="match status" value="1"/>
</dbReference>
<dbReference type="Proteomes" id="UP000266042">
    <property type="component" value="Unassembled WGS sequence"/>
</dbReference>
<reference evidence="6 7" key="1">
    <citation type="submission" date="2018-09" db="EMBL/GenBank/DDBJ databases">
        <title>Discovery and Ecogenomic Context for Candidatus Cryosericales, a Global Caldiserica Order Active in Thawing Permafrost.</title>
        <authorList>
            <person name="Martinez M.A."/>
            <person name="Woodcroft B.J."/>
            <person name="Ignacio Espinoza J.C."/>
            <person name="Zayed A."/>
            <person name="Singleton C.M."/>
            <person name="Boyd J."/>
            <person name="Li Y.-F."/>
            <person name="Purvine S."/>
            <person name="Maughan H."/>
            <person name="Hodgkins S.B."/>
            <person name="Anderson D."/>
            <person name="Sederholm M."/>
            <person name="Temperton B."/>
            <person name="Saleska S.R."/>
            <person name="Tyson G.W."/>
            <person name="Rich V.I."/>
        </authorList>
    </citation>
    <scope>NUCLEOTIDE SEQUENCE [LARGE SCALE GENOMIC DNA]</scope>
    <source>
        <strain evidence="4 6">SMC2</strain>
        <strain evidence="5 7">SMC3</strain>
    </source>
</reference>
<evidence type="ECO:0000313" key="4">
    <source>
        <dbReference type="EMBL" id="RIE11907.1"/>
    </source>
</evidence>
<keyword evidence="5" id="KW-0808">Transferase</keyword>
<gene>
    <name evidence="4" type="ORF">SMC2_08240</name>
    <name evidence="5" type="ORF">SMC3_08005</name>
</gene>
<evidence type="ECO:0000256" key="1">
    <source>
        <dbReference type="PIRSR" id="PIRSR000390-1"/>
    </source>
</evidence>
<evidence type="ECO:0000313" key="7">
    <source>
        <dbReference type="Proteomes" id="UP000266042"/>
    </source>
</evidence>
<dbReference type="EMBL" id="QXIW01000032">
    <property type="protein sequence ID" value="RIE11976.1"/>
    <property type="molecule type" value="Genomic_DNA"/>
</dbReference>
<feature type="active site" description="Proton acceptor" evidence="1">
    <location>
        <position position="181"/>
    </location>
</feature>
<dbReference type="PIRSF" id="PIRSF000390">
    <property type="entry name" value="PLP_StrS"/>
    <property type="match status" value="1"/>
</dbReference>
<organism evidence="5 7">
    <name type="scientific">Candidatus Cryosericum hinesii</name>
    <dbReference type="NCBI Taxonomy" id="2290915"/>
    <lineage>
        <taxon>Bacteria</taxon>
        <taxon>Pseudomonadati</taxon>
        <taxon>Caldisericota/Cryosericota group</taxon>
        <taxon>Candidatus Cryosericota</taxon>
        <taxon>Candidatus Cryosericia</taxon>
        <taxon>Candidatus Cryosericales</taxon>
        <taxon>Candidatus Cryosericaceae</taxon>
        <taxon>Candidatus Cryosericum</taxon>
    </lineage>
</organism>
<protein>
    <submittedName>
        <fullName evidence="5">DegT/DnrJ/EryC1/StrS family aminotransferase</fullName>
    </submittedName>
</protein>
<proteinExistence type="inferred from homology"/>
<dbReference type="SUPFAM" id="SSF53383">
    <property type="entry name" value="PLP-dependent transferases"/>
    <property type="match status" value="1"/>
</dbReference>
<dbReference type="GO" id="GO:0000271">
    <property type="term" value="P:polysaccharide biosynthetic process"/>
    <property type="evidence" value="ECO:0007669"/>
    <property type="project" value="TreeGrafter"/>
</dbReference>
<name>A0A398D8V5_9BACT</name>
<dbReference type="GO" id="GO:0008483">
    <property type="term" value="F:transaminase activity"/>
    <property type="evidence" value="ECO:0007669"/>
    <property type="project" value="UniProtKB-KW"/>
</dbReference>
<accession>A0A398D8V5</accession>
<dbReference type="EMBL" id="QXIX01000058">
    <property type="protein sequence ID" value="RIE11907.1"/>
    <property type="molecule type" value="Genomic_DNA"/>
</dbReference>
<dbReference type="Pfam" id="PF01041">
    <property type="entry name" value="DegT_DnrJ_EryC1"/>
    <property type="match status" value="1"/>
</dbReference>
<keyword evidence="6" id="KW-1185">Reference proteome</keyword>
<dbReference type="InterPro" id="IPR015424">
    <property type="entry name" value="PyrdxlP-dep_Trfase"/>
</dbReference>
<evidence type="ECO:0000313" key="5">
    <source>
        <dbReference type="EMBL" id="RIE11976.1"/>
    </source>
</evidence>
<dbReference type="PANTHER" id="PTHR30244">
    <property type="entry name" value="TRANSAMINASE"/>
    <property type="match status" value="1"/>
</dbReference>
<feature type="modified residue" description="N6-(pyridoxal phosphate)lysine" evidence="2">
    <location>
        <position position="181"/>
    </location>
</feature>
<dbReference type="InterPro" id="IPR000653">
    <property type="entry name" value="DegT/StrS_aminotransferase"/>
</dbReference>
<evidence type="ECO:0000256" key="3">
    <source>
        <dbReference type="RuleBase" id="RU004508"/>
    </source>
</evidence>
<comment type="similarity">
    <text evidence="3">Belongs to the DegT/DnrJ/EryC1 family.</text>
</comment>
<evidence type="ECO:0000256" key="2">
    <source>
        <dbReference type="PIRSR" id="PIRSR000390-2"/>
    </source>
</evidence>
<dbReference type="CDD" id="cd00616">
    <property type="entry name" value="AHBA_syn"/>
    <property type="match status" value="1"/>
</dbReference>
<dbReference type="InterPro" id="IPR015421">
    <property type="entry name" value="PyrdxlP-dep_Trfase_major"/>
</dbReference>
<keyword evidence="2 3" id="KW-0663">Pyridoxal phosphate</keyword>
<dbReference type="GO" id="GO:0030170">
    <property type="term" value="F:pyridoxal phosphate binding"/>
    <property type="evidence" value="ECO:0007669"/>
    <property type="project" value="TreeGrafter"/>
</dbReference>
<comment type="caution">
    <text evidence="5">The sequence shown here is derived from an EMBL/GenBank/DDBJ whole genome shotgun (WGS) entry which is preliminary data.</text>
</comment>
<dbReference type="Gene3D" id="3.40.640.10">
    <property type="entry name" value="Type I PLP-dependent aspartate aminotransferase-like (Major domain)"/>
    <property type="match status" value="1"/>
</dbReference>
<dbReference type="AlphaFoldDB" id="A0A398D8V5"/>
<dbReference type="InterPro" id="IPR015422">
    <property type="entry name" value="PyrdxlP-dep_Trfase_small"/>
</dbReference>
<evidence type="ECO:0000313" key="6">
    <source>
        <dbReference type="Proteomes" id="UP000265724"/>
    </source>
</evidence>
<keyword evidence="5" id="KW-0032">Aminotransferase</keyword>
<dbReference type="Proteomes" id="UP000265724">
    <property type="component" value="Unassembled WGS sequence"/>
</dbReference>
<sequence>MNVPLSSQWVDSSDEQAVLEVLRSNHLSLGPRLPEFEEGLAHVAEVAHGVAVNSGTSALHLIVRSLGLKEGDEVITTPFSFIASSNCLLFERVRPVFVDIRPNTYNIDPARIAAAVTERTKAVLAVDAFGQPAELDAIEDIARQHNLQLIEDSCEALGSEWKGRRCGGWGAAGAFAFYPNKQITTGEGGCVVTQSDEIAALCRSMRNQGRGETGEWLGHERLGYNYRISDISCALGTSQLRRLDNIIELRGQAAERYNALLKDVPEVITQTILPDVTRMSWFVYVIRLADQFTRVDRDWLIGWLADHGIQSRPYFTPIHLQPFYVREFGYKPGDFPITEHVSARTIALPFFTMITPEQQQKVVTCLKDGLTTRVRKIAR</sequence>